<dbReference type="Gene3D" id="1.10.10.60">
    <property type="entry name" value="Homeodomain-like"/>
    <property type="match status" value="2"/>
</dbReference>
<dbReference type="OrthoDB" id="345413at2"/>
<feature type="domain" description="HTH araC/xylS-type" evidence="5">
    <location>
        <begin position="316"/>
        <end position="423"/>
    </location>
</feature>
<keyword evidence="7" id="KW-1185">Reference proteome</keyword>
<keyword evidence="3" id="KW-0804">Transcription</keyword>
<evidence type="ECO:0000256" key="2">
    <source>
        <dbReference type="ARBA" id="ARBA00023125"/>
    </source>
</evidence>
<dbReference type="SMART" id="SM00342">
    <property type="entry name" value="HTH_ARAC"/>
    <property type="match status" value="1"/>
</dbReference>
<dbReference type="PROSITE" id="PS00041">
    <property type="entry name" value="HTH_ARAC_FAMILY_1"/>
    <property type="match status" value="1"/>
</dbReference>
<feature type="transmembrane region" description="Helical" evidence="4">
    <location>
        <begin position="150"/>
        <end position="168"/>
    </location>
</feature>
<dbReference type="EMBL" id="QZCH01000015">
    <property type="protein sequence ID" value="RJG42625.1"/>
    <property type="molecule type" value="Genomic_DNA"/>
</dbReference>
<dbReference type="Proteomes" id="UP000283255">
    <property type="component" value="Unassembled WGS sequence"/>
</dbReference>
<keyword evidence="2" id="KW-0238">DNA-binding</keyword>
<dbReference type="PROSITE" id="PS01124">
    <property type="entry name" value="HTH_ARAC_FAMILY_2"/>
    <property type="match status" value="1"/>
</dbReference>
<feature type="transmembrane region" description="Helical" evidence="4">
    <location>
        <begin position="65"/>
        <end position="85"/>
    </location>
</feature>
<dbReference type="PANTHER" id="PTHR43280">
    <property type="entry name" value="ARAC-FAMILY TRANSCRIPTIONAL REGULATOR"/>
    <property type="match status" value="1"/>
</dbReference>
<feature type="transmembrane region" description="Helical" evidence="4">
    <location>
        <begin position="35"/>
        <end position="59"/>
    </location>
</feature>
<dbReference type="InterPro" id="IPR018060">
    <property type="entry name" value="HTH_AraC"/>
</dbReference>
<evidence type="ECO:0000313" key="7">
    <source>
        <dbReference type="Proteomes" id="UP000283255"/>
    </source>
</evidence>
<evidence type="ECO:0000256" key="1">
    <source>
        <dbReference type="ARBA" id="ARBA00023015"/>
    </source>
</evidence>
<keyword evidence="4" id="KW-1133">Transmembrane helix</keyword>
<dbReference type="AlphaFoldDB" id="A0A418YDL3"/>
<dbReference type="InterPro" id="IPR018062">
    <property type="entry name" value="HTH_AraC-typ_CS"/>
</dbReference>
<name>A0A418YDL3_9GAMM</name>
<feature type="transmembrane region" description="Helical" evidence="4">
    <location>
        <begin position="210"/>
        <end position="234"/>
    </location>
</feature>
<dbReference type="RefSeq" id="WP_119911051.1">
    <property type="nucleotide sequence ID" value="NZ_QZCH01000015.1"/>
</dbReference>
<feature type="transmembrane region" description="Helical" evidence="4">
    <location>
        <begin position="97"/>
        <end position="116"/>
    </location>
</feature>
<dbReference type="GO" id="GO:0043565">
    <property type="term" value="F:sequence-specific DNA binding"/>
    <property type="evidence" value="ECO:0007669"/>
    <property type="project" value="InterPro"/>
</dbReference>
<feature type="transmembrane region" description="Helical" evidence="4">
    <location>
        <begin position="6"/>
        <end position="28"/>
    </location>
</feature>
<dbReference type="PANTHER" id="PTHR43280:SF29">
    <property type="entry name" value="ARAC-FAMILY TRANSCRIPTIONAL REGULATOR"/>
    <property type="match status" value="1"/>
</dbReference>
<dbReference type="InterPro" id="IPR009057">
    <property type="entry name" value="Homeodomain-like_sf"/>
</dbReference>
<gene>
    <name evidence="6" type="ORF">D1Z90_12210</name>
</gene>
<reference evidence="6 7" key="1">
    <citation type="submission" date="2018-09" db="EMBL/GenBank/DDBJ databases">
        <authorList>
            <person name="Wang F."/>
        </authorList>
    </citation>
    <scope>NUCLEOTIDE SEQUENCE [LARGE SCALE GENOMIC DNA]</scope>
    <source>
        <strain evidence="6 7">PLHSC7-2</strain>
    </source>
</reference>
<dbReference type="SUPFAM" id="SSF46689">
    <property type="entry name" value="Homeodomain-like"/>
    <property type="match status" value="1"/>
</dbReference>
<protein>
    <submittedName>
        <fullName evidence="6">AraC family transcriptional regulator</fullName>
    </submittedName>
</protein>
<comment type="caution">
    <text evidence="6">The sequence shown here is derived from an EMBL/GenBank/DDBJ whole genome shotgun (WGS) entry which is preliminary data.</text>
</comment>
<sequence>MDELISIEIIACTLLSLGAVQASFFAIATLRQRQYYLALWLVLFTVEISSKVLLNFGIWPSISQWFGFWITFDVVYGPLLFLWVLRLTSKQGLSRWHILHFVPAMLFWCLLLPQVWDFDANEKAQAISDFANHGQWVSFTPEVMHLQSLMLWYPTLYTLLALAYLFYWQAKKQTQPSLRLGWLKCMLGLHVLMWCAVIFGLVYIPLPPVLLYMVSYLPTVFWINLVAYLSLIFLKQLAIGHDTRSQSASHVSLTQSHNLAEITTRDASTAAQDLDSHPSQSTLSESQPVVGEILRRPMKTQQEKYQHNKLSRQQQSSIAELIEQQMAAGLFRQSRLTLPQLAKEVDLPSHYISQVINDYYQCNFFDYVNRHRLAAIKKQLQSHQAGQITILEIAIANGFNSKSTFNTAFKKDTGLTPSQFRKQALAKVVMS</sequence>
<feature type="transmembrane region" description="Helical" evidence="4">
    <location>
        <begin position="180"/>
        <end position="204"/>
    </location>
</feature>
<dbReference type="PRINTS" id="PR00032">
    <property type="entry name" value="HTHARAC"/>
</dbReference>
<evidence type="ECO:0000256" key="3">
    <source>
        <dbReference type="ARBA" id="ARBA00023163"/>
    </source>
</evidence>
<accession>A0A418YDL3</accession>
<keyword evidence="1" id="KW-0805">Transcription regulation</keyword>
<evidence type="ECO:0000256" key="4">
    <source>
        <dbReference type="SAM" id="Phobius"/>
    </source>
</evidence>
<organism evidence="6 7">
    <name type="scientific">Motilimonas pumila</name>
    <dbReference type="NCBI Taxonomy" id="2303987"/>
    <lineage>
        <taxon>Bacteria</taxon>
        <taxon>Pseudomonadati</taxon>
        <taxon>Pseudomonadota</taxon>
        <taxon>Gammaproteobacteria</taxon>
        <taxon>Alteromonadales</taxon>
        <taxon>Alteromonadales genera incertae sedis</taxon>
        <taxon>Motilimonas</taxon>
    </lineage>
</organism>
<proteinExistence type="predicted"/>
<dbReference type="GO" id="GO:0003700">
    <property type="term" value="F:DNA-binding transcription factor activity"/>
    <property type="evidence" value="ECO:0007669"/>
    <property type="project" value="InterPro"/>
</dbReference>
<reference evidence="6 7" key="2">
    <citation type="submission" date="2019-01" db="EMBL/GenBank/DDBJ databases">
        <title>Motilimonas pumilus sp. nov., isolated from the gut of sea cucumber (Apostichopus japonicus).</title>
        <authorList>
            <person name="Wang F.-Q."/>
            <person name="Ren L.-H."/>
            <person name="Lin Y.-W."/>
            <person name="Sun G.-H."/>
            <person name="Du Z.-J."/>
            <person name="Zhao J.-X."/>
            <person name="Liu X.-J."/>
            <person name="Liu L.-J."/>
        </authorList>
    </citation>
    <scope>NUCLEOTIDE SEQUENCE [LARGE SCALE GENOMIC DNA]</scope>
    <source>
        <strain evidence="6 7">PLHSC7-2</strain>
    </source>
</reference>
<dbReference type="Pfam" id="PF12833">
    <property type="entry name" value="HTH_18"/>
    <property type="match status" value="1"/>
</dbReference>
<dbReference type="InterPro" id="IPR020449">
    <property type="entry name" value="Tscrpt_reg_AraC-type_HTH"/>
</dbReference>
<evidence type="ECO:0000313" key="6">
    <source>
        <dbReference type="EMBL" id="RJG42625.1"/>
    </source>
</evidence>
<evidence type="ECO:0000259" key="5">
    <source>
        <dbReference type="PROSITE" id="PS01124"/>
    </source>
</evidence>
<keyword evidence="4" id="KW-0472">Membrane</keyword>
<keyword evidence="4" id="KW-0812">Transmembrane</keyword>